<gene>
    <name evidence="1" type="ORF">AB205_0077340</name>
</gene>
<dbReference type="EMBL" id="KV927026">
    <property type="protein sequence ID" value="PIO35640.1"/>
    <property type="molecule type" value="Genomic_DNA"/>
</dbReference>
<dbReference type="AlphaFoldDB" id="A0A2G9S6A4"/>
<accession>A0A2G9S6A4</accession>
<protein>
    <submittedName>
        <fullName evidence="1">Uncharacterized protein</fullName>
    </submittedName>
</protein>
<evidence type="ECO:0000313" key="1">
    <source>
        <dbReference type="EMBL" id="PIO35640.1"/>
    </source>
</evidence>
<dbReference type="Proteomes" id="UP000228934">
    <property type="component" value="Unassembled WGS sequence"/>
</dbReference>
<proteinExistence type="predicted"/>
<reference evidence="2" key="1">
    <citation type="journal article" date="2017" name="Nat. Commun.">
        <title>The North American bullfrog draft genome provides insight into hormonal regulation of long noncoding RNA.</title>
        <authorList>
            <person name="Hammond S.A."/>
            <person name="Warren R.L."/>
            <person name="Vandervalk B.P."/>
            <person name="Kucuk E."/>
            <person name="Khan H."/>
            <person name="Gibb E.A."/>
            <person name="Pandoh P."/>
            <person name="Kirk H."/>
            <person name="Zhao Y."/>
            <person name="Jones M."/>
            <person name="Mungall A.J."/>
            <person name="Coope R."/>
            <person name="Pleasance S."/>
            <person name="Moore R.A."/>
            <person name="Holt R.A."/>
            <person name="Round J.M."/>
            <person name="Ohora S."/>
            <person name="Walle B.V."/>
            <person name="Veldhoen N."/>
            <person name="Helbing C.C."/>
            <person name="Birol I."/>
        </authorList>
    </citation>
    <scope>NUCLEOTIDE SEQUENCE [LARGE SCALE GENOMIC DNA]</scope>
</reference>
<organism evidence="1 2">
    <name type="scientific">Aquarana catesbeiana</name>
    <name type="common">American bullfrog</name>
    <name type="synonym">Rana catesbeiana</name>
    <dbReference type="NCBI Taxonomy" id="8400"/>
    <lineage>
        <taxon>Eukaryota</taxon>
        <taxon>Metazoa</taxon>
        <taxon>Chordata</taxon>
        <taxon>Craniata</taxon>
        <taxon>Vertebrata</taxon>
        <taxon>Euteleostomi</taxon>
        <taxon>Amphibia</taxon>
        <taxon>Batrachia</taxon>
        <taxon>Anura</taxon>
        <taxon>Neobatrachia</taxon>
        <taxon>Ranoidea</taxon>
        <taxon>Ranidae</taxon>
        <taxon>Aquarana</taxon>
    </lineage>
</organism>
<sequence length="98" mass="10966">MLSARFGGLQIRNDGMELSAFSTFFSGTSWRSPLIRKKMCLPNLILENFLKSYKAHVALHPVRPDQPFLTRVPLGFFSSALAKCLKFAQKCLYKPAGG</sequence>
<evidence type="ECO:0000313" key="2">
    <source>
        <dbReference type="Proteomes" id="UP000228934"/>
    </source>
</evidence>
<dbReference type="OrthoDB" id="10037617at2759"/>
<keyword evidence="2" id="KW-1185">Reference proteome</keyword>
<name>A0A2G9S6A4_AQUCT</name>